<organism evidence="2 3">
    <name type="scientific">Colletotrichum asianum</name>
    <dbReference type="NCBI Taxonomy" id="702518"/>
    <lineage>
        <taxon>Eukaryota</taxon>
        <taxon>Fungi</taxon>
        <taxon>Dikarya</taxon>
        <taxon>Ascomycota</taxon>
        <taxon>Pezizomycotina</taxon>
        <taxon>Sordariomycetes</taxon>
        <taxon>Hypocreomycetidae</taxon>
        <taxon>Glomerellales</taxon>
        <taxon>Glomerellaceae</taxon>
        <taxon>Colletotrichum</taxon>
        <taxon>Colletotrichum gloeosporioides species complex</taxon>
    </lineage>
</organism>
<dbReference type="AlphaFoldDB" id="A0A8H3WT80"/>
<sequence>MGFVNSLRLRARRALRSRVLRNLVLVLAAYTLLDALRVQRIITGATPPREAIAKRPRKTQKVYIAGMHYNDGALIKEHWNAAVLGLVDALGRGNVFVSVYESGSWDESKVWLRQLDDELFKRGVRRNVVLDERTHLQEVEEGEKEAEGGAEGGKKEGWIMTPRGKKEMRRIPFLARLRNLTLRDLWRLTDEGEVFDTVLFLNDVVFTAEDVLALLDTNGGLYAAACSLDFSEPSSYYDTFALRDSAGQAHLMQTWPYFRSAASRAAMMAYADAVPVRSCWNGIVAMPAAPFLAPEASGRRLRFRAVADSLAEEKHLEGSECCLIHVDNPLTEHLGVWLNPRVRVGYDGDAYRWANPAEGSWVSVWRVIVGKWEGRLRRLLTSDSVKEWVVRKRVREWEAEGEGRSEKGVDCLINEGQVLVYNGWAHV</sequence>
<dbReference type="PANTHER" id="PTHR34144">
    <property type="entry name" value="CHROMOSOME 8, WHOLE GENOME SHOTGUN SEQUENCE"/>
    <property type="match status" value="1"/>
</dbReference>
<protein>
    <recommendedName>
        <fullName evidence="4">Polysaccharide export protein</fullName>
    </recommendedName>
</protein>
<evidence type="ECO:0000313" key="2">
    <source>
        <dbReference type="EMBL" id="KAF0332720.1"/>
    </source>
</evidence>
<dbReference type="OrthoDB" id="262547at2759"/>
<comment type="caution">
    <text evidence="2">The sequence shown here is derived from an EMBL/GenBank/DDBJ whole genome shotgun (WGS) entry which is preliminary data.</text>
</comment>
<dbReference type="Proteomes" id="UP000434172">
    <property type="component" value="Unassembled WGS sequence"/>
</dbReference>
<dbReference type="InterPro" id="IPR021047">
    <property type="entry name" value="Mannosyltransferase_CMT1"/>
</dbReference>
<evidence type="ECO:0000313" key="3">
    <source>
        <dbReference type="Proteomes" id="UP000434172"/>
    </source>
</evidence>
<gene>
    <name evidence="2" type="ORF">GQ607_000736</name>
</gene>
<keyword evidence="3" id="KW-1185">Reference proteome</keyword>
<reference evidence="2 3" key="1">
    <citation type="submission" date="2019-12" db="EMBL/GenBank/DDBJ databases">
        <title>A genome sequence resource for the geographically widespread anthracnose pathogen Colletotrichum asianum.</title>
        <authorList>
            <person name="Meng Y."/>
        </authorList>
    </citation>
    <scope>NUCLEOTIDE SEQUENCE [LARGE SCALE GENOMIC DNA]</scope>
    <source>
        <strain evidence="2 3">ICMP 18580</strain>
    </source>
</reference>
<feature type="region of interest" description="Disordered" evidence="1">
    <location>
        <begin position="139"/>
        <end position="158"/>
    </location>
</feature>
<dbReference type="EMBL" id="WOWK01000001">
    <property type="protein sequence ID" value="KAF0332720.1"/>
    <property type="molecule type" value="Genomic_DNA"/>
</dbReference>
<evidence type="ECO:0008006" key="4">
    <source>
        <dbReference type="Google" id="ProtNLM"/>
    </source>
</evidence>
<dbReference type="Pfam" id="PF11735">
    <property type="entry name" value="CAP59_mtransfer"/>
    <property type="match status" value="1"/>
</dbReference>
<name>A0A8H3WT80_9PEZI</name>
<evidence type="ECO:0000256" key="1">
    <source>
        <dbReference type="SAM" id="MobiDB-lite"/>
    </source>
</evidence>
<dbReference type="PANTHER" id="PTHR34144:SF7">
    <property type="entry name" value="EXPORT PROTEIN (CAP59), PUTATIVE (AFU_ORTHOLOGUE AFUA_7G05020)-RELATED"/>
    <property type="match status" value="1"/>
</dbReference>
<accession>A0A8H3WT80</accession>
<proteinExistence type="predicted"/>